<dbReference type="Gene3D" id="3.40.50.150">
    <property type="entry name" value="Vaccinia Virus protein VP39"/>
    <property type="match status" value="1"/>
</dbReference>
<dbReference type="EMBL" id="JXBZ01000013">
    <property type="protein sequence ID" value="KJY48147.1"/>
    <property type="molecule type" value="Genomic_DNA"/>
</dbReference>
<evidence type="ECO:0000259" key="1">
    <source>
        <dbReference type="Pfam" id="PF08241"/>
    </source>
</evidence>
<dbReference type="Pfam" id="PF08241">
    <property type="entry name" value="Methyltransf_11"/>
    <property type="match status" value="1"/>
</dbReference>
<dbReference type="GO" id="GO:0008757">
    <property type="term" value="F:S-adenosylmethionine-dependent methyltransferase activity"/>
    <property type="evidence" value="ECO:0007669"/>
    <property type="project" value="InterPro"/>
</dbReference>
<dbReference type="CDD" id="cd02440">
    <property type="entry name" value="AdoMet_MTases"/>
    <property type="match status" value="1"/>
</dbReference>
<protein>
    <recommendedName>
        <fullName evidence="1">Methyltransferase type 11 domain-containing protein</fullName>
    </recommendedName>
</protein>
<dbReference type="RefSeq" id="WP_052696345.1">
    <property type="nucleotide sequence ID" value="NZ_JBHTHW010000002.1"/>
</dbReference>
<dbReference type="Proteomes" id="UP000033695">
    <property type="component" value="Unassembled WGS sequence"/>
</dbReference>
<feature type="domain" description="Methyltransferase type 11" evidence="1">
    <location>
        <begin position="45"/>
        <end position="140"/>
    </location>
</feature>
<name>A0A0F4KNA7_9LACO</name>
<dbReference type="PATRIC" id="fig|1218508.4.peg.1596"/>
<dbReference type="OrthoDB" id="9811589at2"/>
<accession>A0A0F4KNA7</accession>
<reference evidence="2 3" key="1">
    <citation type="submission" date="2014-12" db="EMBL/GenBank/DDBJ databases">
        <title>Comparative genomics of the lactic acid bacteria isolated from the honey bee gut.</title>
        <authorList>
            <person name="Ellegaard K.M."/>
            <person name="Tamarit D."/>
            <person name="Javelind E."/>
            <person name="Olofsson T."/>
            <person name="Andersson S.G."/>
            <person name="Vasquez A."/>
        </authorList>
    </citation>
    <scope>NUCLEOTIDE SEQUENCE [LARGE SCALE GENOMIC DNA]</scope>
    <source>
        <strain evidence="2 3">Hon2</strain>
    </source>
</reference>
<keyword evidence="3" id="KW-1185">Reference proteome</keyword>
<dbReference type="PANTHER" id="PTHR43861:SF1">
    <property type="entry name" value="TRANS-ACONITATE 2-METHYLTRANSFERASE"/>
    <property type="match status" value="1"/>
</dbReference>
<dbReference type="PANTHER" id="PTHR43861">
    <property type="entry name" value="TRANS-ACONITATE 2-METHYLTRANSFERASE-RELATED"/>
    <property type="match status" value="1"/>
</dbReference>
<comment type="caution">
    <text evidence="2">The sequence shown here is derived from an EMBL/GenBank/DDBJ whole genome shotgun (WGS) entry which is preliminary data.</text>
</comment>
<evidence type="ECO:0000313" key="3">
    <source>
        <dbReference type="Proteomes" id="UP000033695"/>
    </source>
</evidence>
<proteinExistence type="predicted"/>
<dbReference type="SUPFAM" id="SSF53335">
    <property type="entry name" value="S-adenosyl-L-methionine-dependent methyltransferases"/>
    <property type="match status" value="1"/>
</dbReference>
<dbReference type="STRING" id="1218508.JG29_08330"/>
<sequence>MKNVFNDFYQGYDDWYQTTVGQFVAEQEAQALVALLQPQAEQKILEIGCGTGHFTLEMVQRGCRITGIDQAPKMLQQAQTKLSAYSEQVQLQIMDAQKLEYADNQFDSVFSMATLEFITDPQVAYHQMYRVVKPGGTIVLGTIQKGSAWADFYESPACRGTAYEYAHFLTLKQIQNWDPQHFASAQQCLFLPPNLPDSEYNSTNEKNAQKTNSIGGFVCLKFRKSAAN</sequence>
<dbReference type="HOGENOM" id="CLU_037990_14_0_9"/>
<dbReference type="InterPro" id="IPR029063">
    <property type="entry name" value="SAM-dependent_MTases_sf"/>
</dbReference>
<evidence type="ECO:0000313" key="2">
    <source>
        <dbReference type="EMBL" id="KJY48147.1"/>
    </source>
</evidence>
<organism evidence="2 3">
    <name type="scientific">Bombilactobacillus mellis</name>
    <dbReference type="NCBI Taxonomy" id="1218508"/>
    <lineage>
        <taxon>Bacteria</taxon>
        <taxon>Bacillati</taxon>
        <taxon>Bacillota</taxon>
        <taxon>Bacilli</taxon>
        <taxon>Lactobacillales</taxon>
        <taxon>Lactobacillaceae</taxon>
        <taxon>Bombilactobacillus</taxon>
    </lineage>
</organism>
<dbReference type="AlphaFoldDB" id="A0A0F4KNA7"/>
<gene>
    <name evidence="2" type="ORF">JG29_08330</name>
</gene>
<dbReference type="InterPro" id="IPR013216">
    <property type="entry name" value="Methyltransf_11"/>
</dbReference>